<protein>
    <submittedName>
        <fullName evidence="1">Uncharacterized protein</fullName>
    </submittedName>
</protein>
<keyword evidence="2" id="KW-1185">Reference proteome</keyword>
<evidence type="ECO:0000313" key="2">
    <source>
        <dbReference type="Proteomes" id="UP000610026"/>
    </source>
</evidence>
<evidence type="ECO:0000313" key="1">
    <source>
        <dbReference type="EMBL" id="QRE00592.1"/>
    </source>
</evidence>
<reference evidence="1" key="1">
    <citation type="submission" date="2021-01" db="EMBL/GenBank/DDBJ databases">
        <authorList>
            <person name="Ben Porat S."/>
            <person name="Alkalay-Oren S."/>
            <person name="Coppenhagen-Glazer S."/>
            <person name="Hazan R."/>
        </authorList>
    </citation>
    <scope>NUCLEOTIDE SEQUENCE</scope>
</reference>
<dbReference type="EMBL" id="MW460249">
    <property type="protein sequence ID" value="QRE00592.1"/>
    <property type="molecule type" value="Genomic_DNA"/>
</dbReference>
<name>A0A889IQF0_9CAUD</name>
<sequence>MSAASDYLENKLYDNLLRGVNYVPPTAIYVALHTANPGDTGANEVTLAAFPAYKRQDAAKGGAVSAGWTAPVGGSGKNALQLIFPVFDGAAPLTVTYYSLWDAQTGGNCLVLGQLASSRTLNPGDVFVIDVQKLTVSVL</sequence>
<accession>A0A889IQF0</accession>
<dbReference type="GeneID" id="77947859"/>
<dbReference type="RefSeq" id="YP_010671605.1">
    <property type="nucleotide sequence ID" value="NC_070969.1"/>
</dbReference>
<dbReference type="Pfam" id="PF23140">
    <property type="entry name" value="Gp80"/>
    <property type="match status" value="1"/>
</dbReference>
<dbReference type="Proteomes" id="UP000610026">
    <property type="component" value="Segment"/>
</dbReference>
<proteinExistence type="predicted"/>
<organism evidence="1 2">
    <name type="scientific">Pseudomonas phage Itty13</name>
    <dbReference type="NCBI Taxonomy" id="2805750"/>
    <lineage>
        <taxon>Viruses</taxon>
        <taxon>Duplodnaviria</taxon>
        <taxon>Heunggongvirae</taxon>
        <taxon>Uroviricota</taxon>
        <taxon>Caudoviricetes</taxon>
        <taxon>Ittyvirus</taxon>
        <taxon>Ittyvirus itty13</taxon>
    </lineage>
</organism>
<dbReference type="KEGG" id="vg:77947859"/>
<dbReference type="InterPro" id="IPR056908">
    <property type="entry name" value="Gp80-like"/>
</dbReference>